<gene>
    <name evidence="1" type="primary">ORF217516</name>
</gene>
<sequence length="140" mass="15463">IPVFNTLGSKNSNSMEDLEMSDKDHIPCRTVFVRSLTKQQKEGLRCCHLLPNVALEVLCPERLEAANNFSTGVAASDLGKSKTCLRSPNLHEDATNLKTPTSISSKAKNLSFHTSNLSCLPLNTILTRSARIRRKKVMPL</sequence>
<evidence type="ECO:0000313" key="1">
    <source>
        <dbReference type="EMBL" id="CEK98012.1"/>
    </source>
</evidence>
<name>A0A0B7BYL1_9EUPU</name>
<dbReference type="EMBL" id="HACG01051141">
    <property type="protein sequence ID" value="CEK98012.1"/>
    <property type="molecule type" value="Transcribed_RNA"/>
</dbReference>
<reference evidence="1" key="1">
    <citation type="submission" date="2014-12" db="EMBL/GenBank/DDBJ databases">
        <title>Insight into the proteome of Arion vulgaris.</title>
        <authorList>
            <person name="Aradska J."/>
            <person name="Bulat T."/>
            <person name="Smidak R."/>
            <person name="Sarate P."/>
            <person name="Gangsoo J."/>
            <person name="Sialana F."/>
            <person name="Bilban M."/>
            <person name="Lubec G."/>
        </authorList>
    </citation>
    <scope>NUCLEOTIDE SEQUENCE</scope>
    <source>
        <tissue evidence="1">Skin</tissue>
    </source>
</reference>
<feature type="non-terminal residue" evidence="1">
    <location>
        <position position="1"/>
    </location>
</feature>
<protein>
    <submittedName>
        <fullName evidence="1">Uncharacterized protein</fullName>
    </submittedName>
</protein>
<accession>A0A0B7BYL1</accession>
<proteinExistence type="predicted"/>
<organism evidence="1">
    <name type="scientific">Arion vulgaris</name>
    <dbReference type="NCBI Taxonomy" id="1028688"/>
    <lineage>
        <taxon>Eukaryota</taxon>
        <taxon>Metazoa</taxon>
        <taxon>Spiralia</taxon>
        <taxon>Lophotrochozoa</taxon>
        <taxon>Mollusca</taxon>
        <taxon>Gastropoda</taxon>
        <taxon>Heterobranchia</taxon>
        <taxon>Euthyneura</taxon>
        <taxon>Panpulmonata</taxon>
        <taxon>Eupulmonata</taxon>
        <taxon>Stylommatophora</taxon>
        <taxon>Helicina</taxon>
        <taxon>Arionoidea</taxon>
        <taxon>Arionidae</taxon>
        <taxon>Arion</taxon>
    </lineage>
</organism>
<dbReference type="AlphaFoldDB" id="A0A0B7BYL1"/>